<keyword evidence="7" id="KW-1185">Reference proteome</keyword>
<evidence type="ECO:0000256" key="2">
    <source>
        <dbReference type="ARBA" id="ARBA00022723"/>
    </source>
</evidence>
<dbReference type="PANTHER" id="PTHR21496:SF23">
    <property type="entry name" value="3-PHENYLPROPIONATE_CINNAMIC ACID DIOXYGENASE FERREDOXIN SUBUNIT"/>
    <property type="match status" value="1"/>
</dbReference>
<dbReference type="GO" id="GO:0046872">
    <property type="term" value="F:metal ion binding"/>
    <property type="evidence" value="ECO:0007669"/>
    <property type="project" value="UniProtKB-KW"/>
</dbReference>
<keyword evidence="1" id="KW-0001">2Fe-2S</keyword>
<evidence type="ECO:0000256" key="3">
    <source>
        <dbReference type="ARBA" id="ARBA00023004"/>
    </source>
</evidence>
<evidence type="ECO:0000313" key="7">
    <source>
        <dbReference type="Proteomes" id="UP000035763"/>
    </source>
</evidence>
<sequence>MTPDHATTDHAAADPVTTQAELVPVAVCRLDELPDVGAAKADIYGQPVAIVHTEDGDVYAIDDICSHANVSLSEGELEGCQLECWLHGSRFDVRTGAPSGLPATEPVATFPVTIEDGEVFVSVPASLIPDSEK</sequence>
<evidence type="ECO:0000259" key="5">
    <source>
        <dbReference type="PROSITE" id="PS51296"/>
    </source>
</evidence>
<feature type="domain" description="Rieske" evidence="5">
    <location>
        <begin position="25"/>
        <end position="121"/>
    </location>
</feature>
<dbReference type="Gene3D" id="2.102.10.10">
    <property type="entry name" value="Rieske [2Fe-2S] iron-sulphur domain"/>
    <property type="match status" value="1"/>
</dbReference>
<keyword evidence="6" id="KW-0560">Oxidoreductase</keyword>
<keyword evidence="3" id="KW-0408">Iron</keyword>
<name>W6JTB4_9MICO</name>
<dbReference type="GO" id="GO:0051213">
    <property type="term" value="F:dioxygenase activity"/>
    <property type="evidence" value="ECO:0007669"/>
    <property type="project" value="UniProtKB-KW"/>
</dbReference>
<reference evidence="6 7" key="1">
    <citation type="journal article" date="2013" name="ISME J.">
        <title>A metabolic model for members of the genus Tetrasphaera involved in enhanced biological phosphorus removal.</title>
        <authorList>
            <person name="Kristiansen R."/>
            <person name="Nguyen H.T.T."/>
            <person name="Saunders A.M."/>
            <person name="Nielsen J.L."/>
            <person name="Wimmer R."/>
            <person name="Le V.Q."/>
            <person name="McIlroy S.J."/>
            <person name="Petrovski S."/>
            <person name="Seviour R.J."/>
            <person name="Calteau A."/>
            <person name="Nielsen K.L."/>
            <person name="Nielsen P.H."/>
        </authorList>
    </citation>
    <scope>NUCLEOTIDE SEQUENCE [LARGE SCALE GENOMIC DNA]</scope>
    <source>
        <strain evidence="6 7">Ben110</strain>
    </source>
</reference>
<organism evidence="6 7">
    <name type="scientific">Nostocoides australiense Ben110</name>
    <dbReference type="NCBI Taxonomy" id="1193182"/>
    <lineage>
        <taxon>Bacteria</taxon>
        <taxon>Bacillati</taxon>
        <taxon>Actinomycetota</taxon>
        <taxon>Actinomycetes</taxon>
        <taxon>Micrococcales</taxon>
        <taxon>Intrasporangiaceae</taxon>
        <taxon>Nostocoides</taxon>
    </lineage>
</organism>
<keyword evidence="6" id="KW-0223">Dioxygenase</keyword>
<dbReference type="SUPFAM" id="SSF50022">
    <property type="entry name" value="ISP domain"/>
    <property type="match status" value="1"/>
</dbReference>
<accession>W6JTB4</accession>
<dbReference type="PROSITE" id="PS51296">
    <property type="entry name" value="RIESKE"/>
    <property type="match status" value="1"/>
</dbReference>
<dbReference type="Proteomes" id="UP000035763">
    <property type="component" value="Unassembled WGS sequence"/>
</dbReference>
<dbReference type="GO" id="GO:0051537">
    <property type="term" value="F:2 iron, 2 sulfur cluster binding"/>
    <property type="evidence" value="ECO:0007669"/>
    <property type="project" value="UniProtKB-KW"/>
</dbReference>
<keyword evidence="4" id="KW-0411">Iron-sulfur</keyword>
<evidence type="ECO:0000313" key="6">
    <source>
        <dbReference type="EMBL" id="CCH71660.1"/>
    </source>
</evidence>
<dbReference type="RefSeq" id="WP_268807085.1">
    <property type="nucleotide sequence ID" value="NZ_HG764815.1"/>
</dbReference>
<evidence type="ECO:0000256" key="1">
    <source>
        <dbReference type="ARBA" id="ARBA00022714"/>
    </source>
</evidence>
<comment type="caution">
    <text evidence="6">The sequence shown here is derived from an EMBL/GenBank/DDBJ whole genome shotgun (WGS) entry which is preliminary data.</text>
</comment>
<dbReference type="Pfam" id="PF00355">
    <property type="entry name" value="Rieske"/>
    <property type="match status" value="1"/>
</dbReference>
<dbReference type="CDD" id="cd03528">
    <property type="entry name" value="Rieske_RO_ferredoxin"/>
    <property type="match status" value="1"/>
</dbReference>
<protein>
    <submittedName>
        <fullName evidence="6">Putative ferredoxin subunit of phenylpropionate dioxygenase</fullName>
    </submittedName>
</protein>
<dbReference type="PANTHER" id="PTHR21496">
    <property type="entry name" value="FERREDOXIN-RELATED"/>
    <property type="match status" value="1"/>
</dbReference>
<dbReference type="InterPro" id="IPR036922">
    <property type="entry name" value="Rieske_2Fe-2S_sf"/>
</dbReference>
<dbReference type="STRING" id="1193182.BN11_1010017"/>
<evidence type="ECO:0000256" key="4">
    <source>
        <dbReference type="ARBA" id="ARBA00023014"/>
    </source>
</evidence>
<dbReference type="InterPro" id="IPR017941">
    <property type="entry name" value="Rieske_2Fe-2S"/>
</dbReference>
<gene>
    <name evidence="6" type="ORF">BN11_1010017</name>
</gene>
<proteinExistence type="predicted"/>
<dbReference type="EMBL" id="CAJA01000004">
    <property type="protein sequence ID" value="CCH71660.1"/>
    <property type="molecule type" value="Genomic_DNA"/>
</dbReference>
<dbReference type="AlphaFoldDB" id="W6JTB4"/>
<dbReference type="GO" id="GO:0016705">
    <property type="term" value="F:oxidoreductase activity, acting on paired donors, with incorporation or reduction of molecular oxygen"/>
    <property type="evidence" value="ECO:0007669"/>
    <property type="project" value="UniProtKB-ARBA"/>
</dbReference>
<keyword evidence="2" id="KW-0479">Metal-binding</keyword>
<dbReference type="GO" id="GO:0004497">
    <property type="term" value="F:monooxygenase activity"/>
    <property type="evidence" value="ECO:0007669"/>
    <property type="project" value="UniProtKB-ARBA"/>
</dbReference>